<dbReference type="SMART" id="SM00530">
    <property type="entry name" value="HTH_XRE"/>
    <property type="match status" value="1"/>
</dbReference>
<evidence type="ECO:0000313" key="2">
    <source>
        <dbReference type="EMBL" id="MCF4123020.1"/>
    </source>
</evidence>
<comment type="caution">
    <text evidence="2">The sequence shown here is derived from an EMBL/GenBank/DDBJ whole genome shotgun (WGS) entry which is preliminary data.</text>
</comment>
<name>A0AA41QHU3_9MICO</name>
<dbReference type="Pfam" id="PF01381">
    <property type="entry name" value="HTH_3"/>
    <property type="match status" value="1"/>
</dbReference>
<dbReference type="InterPro" id="IPR001387">
    <property type="entry name" value="Cro/C1-type_HTH"/>
</dbReference>
<dbReference type="SUPFAM" id="SSF47413">
    <property type="entry name" value="lambda repressor-like DNA-binding domains"/>
    <property type="match status" value="1"/>
</dbReference>
<gene>
    <name evidence="2" type="ORF">L1785_18755</name>
</gene>
<dbReference type="RefSeq" id="WP_236090825.1">
    <property type="nucleotide sequence ID" value="NZ_JAKGSG010000053.1"/>
</dbReference>
<dbReference type="EMBL" id="JAKGSG010000053">
    <property type="protein sequence ID" value="MCF4123020.1"/>
    <property type="molecule type" value="Genomic_DNA"/>
</dbReference>
<proteinExistence type="predicted"/>
<dbReference type="InterPro" id="IPR010982">
    <property type="entry name" value="Lambda_DNA-bd_dom_sf"/>
</dbReference>
<dbReference type="GO" id="GO:0003677">
    <property type="term" value="F:DNA binding"/>
    <property type="evidence" value="ECO:0007669"/>
    <property type="project" value="InterPro"/>
</dbReference>
<reference evidence="2" key="1">
    <citation type="submission" date="2022-01" db="EMBL/GenBank/DDBJ databases">
        <title>Antribacter sp. nov., isolated from Guizhou of China.</title>
        <authorList>
            <person name="Chengliang C."/>
            <person name="Ya Z."/>
        </authorList>
    </citation>
    <scope>NUCLEOTIDE SEQUENCE</scope>
    <source>
        <strain evidence="2">KLBMP 9083</strain>
    </source>
</reference>
<sequence>MAGIAQRIREARDVHGWSQEELAAHAGVSRPSIARIERGDDVSTATLVKVTQALGLAVGITEVRAEQ</sequence>
<feature type="domain" description="HTH cro/C1-type" evidence="1">
    <location>
        <begin position="8"/>
        <end position="60"/>
    </location>
</feature>
<evidence type="ECO:0000259" key="1">
    <source>
        <dbReference type="PROSITE" id="PS50943"/>
    </source>
</evidence>
<organism evidence="2 3">
    <name type="scientific">Antribacter soli</name>
    <dbReference type="NCBI Taxonomy" id="2910976"/>
    <lineage>
        <taxon>Bacteria</taxon>
        <taxon>Bacillati</taxon>
        <taxon>Actinomycetota</taxon>
        <taxon>Actinomycetes</taxon>
        <taxon>Micrococcales</taxon>
        <taxon>Promicromonosporaceae</taxon>
        <taxon>Antribacter</taxon>
    </lineage>
</organism>
<protein>
    <submittedName>
        <fullName evidence="2">Helix-turn-helix domain-containing protein</fullName>
    </submittedName>
</protein>
<dbReference type="Proteomes" id="UP001165405">
    <property type="component" value="Unassembled WGS sequence"/>
</dbReference>
<dbReference type="PROSITE" id="PS50943">
    <property type="entry name" value="HTH_CROC1"/>
    <property type="match status" value="1"/>
</dbReference>
<dbReference type="Gene3D" id="1.10.260.40">
    <property type="entry name" value="lambda repressor-like DNA-binding domains"/>
    <property type="match status" value="1"/>
</dbReference>
<accession>A0AA41QHU3</accession>
<evidence type="ECO:0000313" key="3">
    <source>
        <dbReference type="Proteomes" id="UP001165405"/>
    </source>
</evidence>
<dbReference type="CDD" id="cd00093">
    <property type="entry name" value="HTH_XRE"/>
    <property type="match status" value="1"/>
</dbReference>
<dbReference type="AlphaFoldDB" id="A0AA41QHU3"/>
<keyword evidence="3" id="KW-1185">Reference proteome</keyword>